<gene>
    <name evidence="1" type="ORF">ABB26_15840</name>
</gene>
<keyword evidence="2" id="KW-1185">Reference proteome</keyword>
<dbReference type="RefSeq" id="WP_057635674.1">
    <property type="nucleotide sequence ID" value="NZ_LDJI01000030.1"/>
</dbReference>
<dbReference type="Pfam" id="PF11607">
    <property type="entry name" value="DUF3247"/>
    <property type="match status" value="1"/>
</dbReference>
<dbReference type="Proteomes" id="UP000050864">
    <property type="component" value="Unassembled WGS sequence"/>
</dbReference>
<reference evidence="1 2" key="1">
    <citation type="submission" date="2015-05" db="EMBL/GenBank/DDBJ databases">
        <title>Genome sequencing and analysis of members of genus Stenotrophomonas.</title>
        <authorList>
            <person name="Patil P.P."/>
            <person name="Midha S."/>
            <person name="Patil P.B."/>
        </authorList>
    </citation>
    <scope>NUCLEOTIDE SEQUENCE [LARGE SCALE GENOMIC DNA]</scope>
    <source>
        <strain evidence="1 2">DSM 18929</strain>
    </source>
</reference>
<comment type="caution">
    <text evidence="1">The sequence shown here is derived from an EMBL/GenBank/DDBJ whole genome shotgun (WGS) entry which is preliminary data.</text>
</comment>
<proteinExistence type="predicted"/>
<dbReference type="Gene3D" id="2.30.30.720">
    <property type="entry name" value="Protein of unknown function (DUF3247)"/>
    <property type="match status" value="1"/>
</dbReference>
<evidence type="ECO:0000313" key="2">
    <source>
        <dbReference type="Proteomes" id="UP000050864"/>
    </source>
</evidence>
<dbReference type="EMBL" id="LDJI01000030">
    <property type="protein sequence ID" value="KRG62595.1"/>
    <property type="molecule type" value="Genomic_DNA"/>
</dbReference>
<protein>
    <submittedName>
        <fullName evidence="1">Uncharacterized protein</fullName>
    </submittedName>
</protein>
<name>A0A0R0CAX8_9GAMM</name>
<dbReference type="STRING" id="405444.ABB26_15840"/>
<evidence type="ECO:0000313" key="1">
    <source>
        <dbReference type="EMBL" id="KRG62595.1"/>
    </source>
</evidence>
<dbReference type="OrthoDB" id="5958099at2"/>
<dbReference type="AlphaFoldDB" id="A0A0R0CAX8"/>
<accession>A0A0R0CAX8</accession>
<organism evidence="1 2">
    <name type="scientific">Stenotrophomonas humi</name>
    <dbReference type="NCBI Taxonomy" id="405444"/>
    <lineage>
        <taxon>Bacteria</taxon>
        <taxon>Pseudomonadati</taxon>
        <taxon>Pseudomonadota</taxon>
        <taxon>Gammaproteobacteria</taxon>
        <taxon>Lysobacterales</taxon>
        <taxon>Lysobacteraceae</taxon>
        <taxon>Stenotrophomonas</taxon>
    </lineage>
</organism>
<dbReference type="InterPro" id="IPR021649">
    <property type="entry name" value="DUF3247"/>
</dbReference>
<dbReference type="PATRIC" id="fig|405444.3.peg.2417"/>
<sequence>MAQYAPHVYSDPMTIAQLETLAGELPGQARVMLVLDDGARVAGTVTMRPVLRHFADCDECPGVNATVRLDDLVRISQQHMLWLDSVRQVLRLPVAEAP</sequence>